<name>A6GF12_9BACT</name>
<dbReference type="InterPro" id="IPR009057">
    <property type="entry name" value="Homeodomain-like_sf"/>
</dbReference>
<dbReference type="STRING" id="391625.PPSIR1_13560"/>
<dbReference type="RefSeq" id="WP_006975302.1">
    <property type="nucleotide sequence ID" value="NZ_ABCS01000088.1"/>
</dbReference>
<evidence type="ECO:0000256" key="3">
    <source>
        <dbReference type="ARBA" id="ARBA00023163"/>
    </source>
</evidence>
<dbReference type="AlphaFoldDB" id="A6GF12"/>
<reference evidence="6 7" key="1">
    <citation type="submission" date="2007-06" db="EMBL/GenBank/DDBJ databases">
        <authorList>
            <person name="Shimkets L."/>
            <person name="Ferriera S."/>
            <person name="Johnson J."/>
            <person name="Kravitz S."/>
            <person name="Beeson K."/>
            <person name="Sutton G."/>
            <person name="Rogers Y.-H."/>
            <person name="Friedman R."/>
            <person name="Frazier M."/>
            <person name="Venter J.C."/>
        </authorList>
    </citation>
    <scope>NUCLEOTIDE SEQUENCE [LARGE SCALE GENOMIC DNA]</scope>
    <source>
        <strain evidence="6 7">SIR-1</strain>
    </source>
</reference>
<sequence>MPKPTFLNLPDEKRQRITELAIDEFSTHPYRQASLSRIVARAGIAKGSMYQYFENKLDLYQWLVVEELERRRRDWLDNHSHVRGEGLFAELEQRALASVGFLLDHPRLARLAAAAMEPTSDAELRSLHSRLRQNELDALTRAIAEAMERGEIREDLDPRALAHLIEAMVLRGLPDAVLASAGVDVHSIDAKKSEETRIEEESWRGMVRQSLAMLQSGLTHAAPAVHA</sequence>
<proteinExistence type="predicted"/>
<dbReference type="PROSITE" id="PS50977">
    <property type="entry name" value="HTH_TETR_2"/>
    <property type="match status" value="1"/>
</dbReference>
<gene>
    <name evidence="6" type="ORF">PPSIR1_13560</name>
</gene>
<keyword evidence="7" id="KW-1185">Reference proteome</keyword>
<dbReference type="GO" id="GO:0003700">
    <property type="term" value="F:DNA-binding transcription factor activity"/>
    <property type="evidence" value="ECO:0007669"/>
    <property type="project" value="TreeGrafter"/>
</dbReference>
<dbReference type="InterPro" id="IPR001647">
    <property type="entry name" value="HTH_TetR"/>
</dbReference>
<keyword evidence="3" id="KW-0804">Transcription</keyword>
<dbReference type="GO" id="GO:0000976">
    <property type="term" value="F:transcription cis-regulatory region binding"/>
    <property type="evidence" value="ECO:0007669"/>
    <property type="project" value="TreeGrafter"/>
</dbReference>
<comment type="caution">
    <text evidence="6">The sequence shown here is derived from an EMBL/GenBank/DDBJ whole genome shotgun (WGS) entry which is preliminary data.</text>
</comment>
<evidence type="ECO:0000256" key="4">
    <source>
        <dbReference type="PROSITE-ProRule" id="PRU00335"/>
    </source>
</evidence>
<feature type="DNA-binding region" description="H-T-H motif" evidence="4">
    <location>
        <begin position="34"/>
        <end position="53"/>
    </location>
</feature>
<feature type="domain" description="HTH tetR-type" evidence="5">
    <location>
        <begin position="11"/>
        <end position="71"/>
    </location>
</feature>
<organism evidence="6 7">
    <name type="scientific">Plesiocystis pacifica SIR-1</name>
    <dbReference type="NCBI Taxonomy" id="391625"/>
    <lineage>
        <taxon>Bacteria</taxon>
        <taxon>Pseudomonadati</taxon>
        <taxon>Myxococcota</taxon>
        <taxon>Polyangia</taxon>
        <taxon>Nannocystales</taxon>
        <taxon>Nannocystaceae</taxon>
        <taxon>Plesiocystis</taxon>
    </lineage>
</organism>
<dbReference type="InterPro" id="IPR036271">
    <property type="entry name" value="Tet_transcr_reg_TetR-rel_C_sf"/>
</dbReference>
<dbReference type="InterPro" id="IPR050109">
    <property type="entry name" value="HTH-type_TetR-like_transc_reg"/>
</dbReference>
<dbReference type="Pfam" id="PF00440">
    <property type="entry name" value="TetR_N"/>
    <property type="match status" value="1"/>
</dbReference>
<dbReference type="eggNOG" id="COG1309">
    <property type="taxonomic scope" value="Bacteria"/>
</dbReference>
<evidence type="ECO:0000313" key="7">
    <source>
        <dbReference type="Proteomes" id="UP000005801"/>
    </source>
</evidence>
<protein>
    <recommendedName>
        <fullName evidence="5">HTH tetR-type domain-containing protein</fullName>
    </recommendedName>
</protein>
<evidence type="ECO:0000256" key="2">
    <source>
        <dbReference type="ARBA" id="ARBA00023125"/>
    </source>
</evidence>
<keyword evidence="2 4" id="KW-0238">DNA-binding</keyword>
<keyword evidence="1" id="KW-0805">Transcription regulation</keyword>
<dbReference type="OrthoDB" id="9812484at2"/>
<dbReference type="SUPFAM" id="SSF46689">
    <property type="entry name" value="Homeodomain-like"/>
    <property type="match status" value="1"/>
</dbReference>
<dbReference type="SUPFAM" id="SSF48498">
    <property type="entry name" value="Tetracyclin repressor-like, C-terminal domain"/>
    <property type="match status" value="1"/>
</dbReference>
<dbReference type="EMBL" id="ABCS01000088">
    <property type="protein sequence ID" value="EDM75539.1"/>
    <property type="molecule type" value="Genomic_DNA"/>
</dbReference>
<dbReference type="PANTHER" id="PTHR30055">
    <property type="entry name" value="HTH-TYPE TRANSCRIPTIONAL REGULATOR RUTR"/>
    <property type="match status" value="1"/>
</dbReference>
<dbReference type="Proteomes" id="UP000005801">
    <property type="component" value="Unassembled WGS sequence"/>
</dbReference>
<dbReference type="Gene3D" id="1.10.357.10">
    <property type="entry name" value="Tetracycline Repressor, domain 2"/>
    <property type="match status" value="1"/>
</dbReference>
<evidence type="ECO:0000259" key="5">
    <source>
        <dbReference type="PROSITE" id="PS50977"/>
    </source>
</evidence>
<accession>A6GF12</accession>
<evidence type="ECO:0000313" key="6">
    <source>
        <dbReference type="EMBL" id="EDM75539.1"/>
    </source>
</evidence>
<dbReference type="PANTHER" id="PTHR30055:SF234">
    <property type="entry name" value="HTH-TYPE TRANSCRIPTIONAL REGULATOR BETI"/>
    <property type="match status" value="1"/>
</dbReference>
<evidence type="ECO:0000256" key="1">
    <source>
        <dbReference type="ARBA" id="ARBA00023015"/>
    </source>
</evidence>